<reference evidence="10" key="3">
    <citation type="submission" date="2015-02" db="UniProtKB">
        <authorList>
            <consortium name="EnsemblProtists"/>
        </authorList>
    </citation>
    <scope>IDENTIFICATION</scope>
    <source>
        <strain evidence="10">DAOM BR144</strain>
    </source>
</reference>
<feature type="domain" description="HYDIN/VesB/CFA65-like Ig-like" evidence="8">
    <location>
        <begin position="450"/>
        <end position="546"/>
    </location>
</feature>
<dbReference type="InterPro" id="IPR013783">
    <property type="entry name" value="Ig-like_fold"/>
</dbReference>
<keyword evidence="6" id="KW-0966">Cell projection</keyword>
<feature type="domain" description="CFAP65-like ninth Ig-like" evidence="9">
    <location>
        <begin position="1134"/>
        <end position="1241"/>
    </location>
</feature>
<feature type="domain" description="HYDIN/VesB/CFA65-like Ig-like" evidence="8">
    <location>
        <begin position="178"/>
        <end position="268"/>
    </location>
</feature>
<dbReference type="GO" id="GO:0003341">
    <property type="term" value="P:cilium movement"/>
    <property type="evidence" value="ECO:0007669"/>
    <property type="project" value="TreeGrafter"/>
</dbReference>
<dbReference type="InterPro" id="IPR033305">
    <property type="entry name" value="Hydin-like"/>
</dbReference>
<evidence type="ECO:0000256" key="7">
    <source>
        <dbReference type="SAM" id="MobiDB-lite"/>
    </source>
</evidence>
<sequence length="1826" mass="202714">MWSSHGDKKAQRMKPSEILNAFSVAKANAARRATPSKIVDFVNAEDHTARVSSNVPVHKPLFEPTPSEVWIDDYTPFHTVTIKLSFRNCDTVARRMKIESPQSPFFNVSPLSSLSATGTNSRSVGDNWIGGKIAAGMDVAFQLDFSPQEVKEYTLDLVCCTERERFVVPVRVRGRYAALDIPDVIHFGLCPVKMTTSKVLTVRNVGSRGAKFAFKTSDNFQITPPGAVLEQGAAIQIELVVTPPSLSEREGELTITDDAGQTAVVQLVGDAANVDVYLSQPLVEPNSTYISLSSRRTIKICNDSEYTLAFSWKSFPDFAREEGERDRLLDELARMESAELEQLKYEGSDDVSFHPGHALSAFDTRKVIENKYKQLRKATMDDNMQFVDECFGITPLTGRVWPHSEVDVVVCFSPITALLYSCCAYLEIAGQDLRLPLQIRGKGIGPRAKVVYNELLDFGDVFISDERTQDFTIQNKGEIPATFELLPIDLPPEMTMSVHPTNGTLAVNAMHKVEVTFSSNELGDLLIPIRFRLHGSEEQLSVRFKANVIPPVFHFNMDVIDFGSVSYSFPQTKTVKLISASKIAMKYSLRIPEEANYKKKEYEIVPANGKLDAYGEQEVRIHFTSLNVKAYDYRLVISVTGVGSDLLSIPIKAHCYVPEIVIQQPELDFGTCFLRYPHKQTLLLENKSPYLYGRFEIGEQDDHSRAIATYNASEFSGIIGPDEKVMVGIYLSCEKLGSIRLPMAVTVPGSTELPLSATLTALATGPKVELDQPEIHWGNCTCLVDHERILRMTNTSLIAAPYKTFIRNARSKFQIDRKEGVLSPGECVEFRLVANLDDTILFKDQLHILISEGENLIVPLAMKGIGTTMWSPSELRVIDFSHQMTSIECEWSCTLENKGKRSQVLTWINRTAVAKLKQLETVSAAASKKNLPANSKASKSGTNNSRDGNGGGPTQEDVIPVFSVFPASIELKPRTACVFVFKGLSLTAGLIQEELVCETRVGKEKANKIAFVTEICGNFITPKLTPSASLLPFEYVYHPGVEISKQSKPLTLTNACELPLSFTLRTQIPFSLDCWEAILQPGEQIGVNVEFYPGFKDDHLCRVINGKVVIAYTGHPQKDSVDLMGDISFPNLSFESLKIDFGCTLNDTQKSIAVNVTNISKVDTTFRWVFIEDEKEARALATTKKPYIPINQVFDILPIRGHLKPNESEKVEFIYYGHTNRKFKSLVACEVEGGPEYELTLLGEASSLVYKLDKQFLDFGQVLYNKTEDREFSILNVGKVPYGFSITAETIGRGRFVEVTPSAGKVAPNDKQKVIVRLRPGIPEQFEETLVLEVAHFQPIEFKLFGVGIFASVNINLPRENHPSSTIRGENPKWRGLKKLARRNLEISTLNATVIAANSVNTSIGLASSDSKSTISTMPHTFEKNSLSSIVPSSSVGKTAQQRTNGSHSPSRSHGANGPQIDELDIEIEACRLFFADYLLFQETRKTENKTANKADKLADTLPTNDSSEDIREATTTIATRAPRPETGEKPLTKKRGPLENFPFVLSQFVLDFGNVVLGTHKIKKFSITNIGNVPASFQLDKNFALSRGFQIEPERVVRLPEKQAVEFTVTFQARKNITLGMHQVQLPVTMKNGPPCILTIRALVTVPDISISMETLDFGKLAVSTCHTMFTQLQNISAVPAEWAVKKPMGSAKDLNYFRVMPQSGVLAPGYKVNVQIDFVPDDNRHFAIKLPIKVTSNPKTRSITCRGEGSDLRVSFHPPMMELGPMLPCSGIAEHAVEMRNDSDYPVEVFSLDFDPAYKEGEELLRHLSAFNADGILHLPSVSK</sequence>
<keyword evidence="11" id="KW-1185">Reference proteome</keyword>
<evidence type="ECO:0000256" key="4">
    <source>
        <dbReference type="ARBA" id="ARBA00022846"/>
    </source>
</evidence>
<dbReference type="GO" id="GO:0005930">
    <property type="term" value="C:axoneme"/>
    <property type="evidence" value="ECO:0007669"/>
    <property type="project" value="TreeGrafter"/>
</dbReference>
<dbReference type="EMBL" id="GL376634">
    <property type="status" value="NOT_ANNOTATED_CDS"/>
    <property type="molecule type" value="Genomic_DNA"/>
</dbReference>
<evidence type="ECO:0000256" key="2">
    <source>
        <dbReference type="ARBA" id="ARBA00004496"/>
    </source>
</evidence>
<feature type="compositionally biased region" description="Polar residues" evidence="7">
    <location>
        <begin position="932"/>
        <end position="947"/>
    </location>
</feature>
<dbReference type="InterPro" id="IPR053879">
    <property type="entry name" value="HYDIN_VesB_CFA65-like_Ig"/>
</dbReference>
<dbReference type="Pfam" id="PF24816">
    <property type="entry name" value="Ig_CFAP65__9th"/>
    <property type="match status" value="1"/>
</dbReference>
<comment type="subcellular location">
    <subcellularLocation>
        <location evidence="1">Cell projection</location>
        <location evidence="1">Cilium</location>
        <location evidence="1">Flagellum</location>
    </subcellularLocation>
    <subcellularLocation>
        <location evidence="2">Cytoplasm</location>
    </subcellularLocation>
</comment>
<dbReference type="Gene3D" id="2.60.40.10">
    <property type="entry name" value="Immunoglobulins"/>
    <property type="match status" value="11"/>
</dbReference>
<dbReference type="Proteomes" id="UP000019132">
    <property type="component" value="Unassembled WGS sequence"/>
</dbReference>
<feature type="domain" description="HYDIN/VesB/CFA65-like Ig-like" evidence="8">
    <location>
        <begin position="1648"/>
        <end position="1749"/>
    </location>
</feature>
<organism evidence="10 11">
    <name type="scientific">Globisporangium ultimum (strain ATCC 200006 / CBS 805.95 / DAOM BR144)</name>
    <name type="common">Pythium ultimum</name>
    <dbReference type="NCBI Taxonomy" id="431595"/>
    <lineage>
        <taxon>Eukaryota</taxon>
        <taxon>Sar</taxon>
        <taxon>Stramenopiles</taxon>
        <taxon>Oomycota</taxon>
        <taxon>Peronosporomycetes</taxon>
        <taxon>Pythiales</taxon>
        <taxon>Pythiaceae</taxon>
        <taxon>Globisporangium</taxon>
    </lineage>
</organism>
<keyword evidence="4" id="KW-0282">Flagellum</keyword>
<dbReference type="EnsemblProtists" id="PYU1_T001701">
    <property type="protein sequence ID" value="PYU1_T001701"/>
    <property type="gene ID" value="PYU1_G001700"/>
</dbReference>
<dbReference type="VEuPathDB" id="FungiDB:PYU1_G001700"/>
<dbReference type="PANTHER" id="PTHR23053">
    <property type="entry name" value="DLEC1 DELETED IN LUNG AND ESOPHAGEAL CANCER 1"/>
    <property type="match status" value="1"/>
</dbReference>
<dbReference type="PANTHER" id="PTHR23053:SF0">
    <property type="entry name" value="HYDROCEPHALUS-INDUCING PROTEIN HOMOLOG"/>
    <property type="match status" value="1"/>
</dbReference>
<dbReference type="InParanoid" id="K3W9R0"/>
<dbReference type="HOGENOM" id="CLU_000932_0_0_1"/>
<evidence type="ECO:0000256" key="3">
    <source>
        <dbReference type="ARBA" id="ARBA00022490"/>
    </source>
</evidence>
<evidence type="ECO:0000256" key="6">
    <source>
        <dbReference type="ARBA" id="ARBA00023273"/>
    </source>
</evidence>
<evidence type="ECO:0000313" key="11">
    <source>
        <dbReference type="Proteomes" id="UP000019132"/>
    </source>
</evidence>
<keyword evidence="3" id="KW-0963">Cytoplasm</keyword>
<dbReference type="NCBIfam" id="NF012200">
    <property type="entry name" value="choice_anch_D"/>
    <property type="match status" value="1"/>
</dbReference>
<evidence type="ECO:0000256" key="5">
    <source>
        <dbReference type="ARBA" id="ARBA00023069"/>
    </source>
</evidence>
<keyword evidence="5" id="KW-0969">Cilium</keyword>
<feature type="compositionally biased region" description="Low complexity" evidence="7">
    <location>
        <begin position="1426"/>
        <end position="1435"/>
    </location>
</feature>
<dbReference type="OMA" id="DIHELVC"/>
<accession>K3W9R0</accession>
<dbReference type="STRING" id="431595.K3W9R0"/>
<feature type="region of interest" description="Disordered" evidence="7">
    <location>
        <begin position="1426"/>
        <end position="1459"/>
    </location>
</feature>
<dbReference type="Pfam" id="PF22544">
    <property type="entry name" value="HYDIN_VesB_CFA65-like_Ig"/>
    <property type="match status" value="5"/>
</dbReference>
<name>K3W9R0_GLOUD</name>
<feature type="compositionally biased region" description="Polar residues" evidence="7">
    <location>
        <begin position="1436"/>
        <end position="1454"/>
    </location>
</feature>
<evidence type="ECO:0000259" key="9">
    <source>
        <dbReference type="Pfam" id="PF24816"/>
    </source>
</evidence>
<evidence type="ECO:0008006" key="12">
    <source>
        <dbReference type="Google" id="ProtNLM"/>
    </source>
</evidence>
<evidence type="ECO:0000313" key="10">
    <source>
        <dbReference type="EnsemblProtists" id="PYU1_T001701"/>
    </source>
</evidence>
<feature type="domain" description="HYDIN/VesB/CFA65-like Ig-like" evidence="8">
    <location>
        <begin position="1549"/>
        <end position="1643"/>
    </location>
</feature>
<reference evidence="11" key="2">
    <citation type="submission" date="2010-04" db="EMBL/GenBank/DDBJ databases">
        <authorList>
            <person name="Buell R."/>
            <person name="Hamilton J."/>
            <person name="Hostetler J."/>
        </authorList>
    </citation>
    <scope>NUCLEOTIDE SEQUENCE [LARGE SCALE GENOMIC DNA]</scope>
    <source>
        <strain evidence="11">DAOM:BR144</strain>
    </source>
</reference>
<reference evidence="11" key="1">
    <citation type="journal article" date="2010" name="Genome Biol.">
        <title>Genome sequence of the necrotrophic plant pathogen Pythium ultimum reveals original pathogenicity mechanisms and effector repertoire.</title>
        <authorList>
            <person name="Levesque C.A."/>
            <person name="Brouwer H."/>
            <person name="Cano L."/>
            <person name="Hamilton J.P."/>
            <person name="Holt C."/>
            <person name="Huitema E."/>
            <person name="Raffaele S."/>
            <person name="Robideau G.P."/>
            <person name="Thines M."/>
            <person name="Win J."/>
            <person name="Zerillo M.M."/>
            <person name="Beakes G.W."/>
            <person name="Boore J.L."/>
            <person name="Busam D."/>
            <person name="Dumas B."/>
            <person name="Ferriera S."/>
            <person name="Fuerstenberg S.I."/>
            <person name="Gachon C.M."/>
            <person name="Gaulin E."/>
            <person name="Govers F."/>
            <person name="Grenville-Briggs L."/>
            <person name="Horner N."/>
            <person name="Hostetler J."/>
            <person name="Jiang R.H."/>
            <person name="Johnson J."/>
            <person name="Krajaejun T."/>
            <person name="Lin H."/>
            <person name="Meijer H.J."/>
            <person name="Moore B."/>
            <person name="Morris P."/>
            <person name="Phuntmart V."/>
            <person name="Puiu D."/>
            <person name="Shetty J."/>
            <person name="Stajich J.E."/>
            <person name="Tripathy S."/>
            <person name="Wawra S."/>
            <person name="van West P."/>
            <person name="Whitty B.R."/>
            <person name="Coutinho P.M."/>
            <person name="Henrissat B."/>
            <person name="Martin F."/>
            <person name="Thomas P.D."/>
            <person name="Tyler B.M."/>
            <person name="De Vries R.P."/>
            <person name="Kamoun S."/>
            <person name="Yandell M."/>
            <person name="Tisserat N."/>
            <person name="Buell C.R."/>
        </authorList>
    </citation>
    <scope>NUCLEOTIDE SEQUENCE</scope>
    <source>
        <strain evidence="11">DAOM:BR144</strain>
    </source>
</reference>
<evidence type="ECO:0000256" key="1">
    <source>
        <dbReference type="ARBA" id="ARBA00004230"/>
    </source>
</evidence>
<feature type="domain" description="HYDIN/VesB/CFA65-like Ig-like" evidence="8">
    <location>
        <begin position="1251"/>
        <end position="1338"/>
    </location>
</feature>
<dbReference type="eggNOG" id="ENOG502QQ4F">
    <property type="taxonomic scope" value="Eukaryota"/>
</dbReference>
<dbReference type="InterPro" id="IPR056344">
    <property type="entry name" value="Ig_CFAP65-like_9th"/>
</dbReference>
<evidence type="ECO:0000259" key="8">
    <source>
        <dbReference type="Pfam" id="PF22544"/>
    </source>
</evidence>
<proteinExistence type="predicted"/>
<feature type="region of interest" description="Disordered" evidence="7">
    <location>
        <begin position="930"/>
        <end position="953"/>
    </location>
</feature>
<protein>
    <recommendedName>
        <fullName evidence="12">Abnormal spindle-like microcephaly-associated protein ASH domain-containing protein</fullName>
    </recommendedName>
</protein>
<dbReference type="GO" id="GO:1904158">
    <property type="term" value="P:axonemal central apparatus assembly"/>
    <property type="evidence" value="ECO:0007669"/>
    <property type="project" value="TreeGrafter"/>
</dbReference>
<dbReference type="GO" id="GO:0031514">
    <property type="term" value="C:motile cilium"/>
    <property type="evidence" value="ECO:0007669"/>
    <property type="project" value="UniProtKB-SubCell"/>
</dbReference>